<evidence type="ECO:0000313" key="2">
    <source>
        <dbReference type="Proteomes" id="UP001143910"/>
    </source>
</evidence>
<name>A0ACC1MZX4_9HYPO</name>
<organism evidence="1 2">
    <name type="scientific">Zarea fungicola</name>
    <dbReference type="NCBI Taxonomy" id="93591"/>
    <lineage>
        <taxon>Eukaryota</taxon>
        <taxon>Fungi</taxon>
        <taxon>Dikarya</taxon>
        <taxon>Ascomycota</taxon>
        <taxon>Pezizomycotina</taxon>
        <taxon>Sordariomycetes</taxon>
        <taxon>Hypocreomycetidae</taxon>
        <taxon>Hypocreales</taxon>
        <taxon>Cordycipitaceae</taxon>
        <taxon>Zarea</taxon>
    </lineage>
</organism>
<dbReference type="Proteomes" id="UP001143910">
    <property type="component" value="Unassembled WGS sequence"/>
</dbReference>
<comment type="caution">
    <text evidence="1">The sequence shown here is derived from an EMBL/GenBank/DDBJ whole genome shotgun (WGS) entry which is preliminary data.</text>
</comment>
<protein>
    <submittedName>
        <fullName evidence="1">Uncharacterized protein</fullName>
    </submittedName>
</protein>
<reference evidence="1" key="1">
    <citation type="submission" date="2022-08" db="EMBL/GenBank/DDBJ databases">
        <title>Genome Sequence of Lecanicillium fungicola.</title>
        <authorList>
            <person name="Buettner E."/>
        </authorList>
    </citation>
    <scope>NUCLEOTIDE SEQUENCE</scope>
    <source>
        <strain evidence="1">Babe33</strain>
    </source>
</reference>
<dbReference type="EMBL" id="JANJQO010001166">
    <property type="protein sequence ID" value="KAJ2972359.1"/>
    <property type="molecule type" value="Genomic_DNA"/>
</dbReference>
<sequence length="697" mass="76449">MKDSAVHTNERLRFDAARRGTKHPRTDQTFPLYRGGGLGPVAAGDLEYVYWDLVRKRLTIAELMVAFTTKGHAAVGGFVFCSLSATLAHFCATTLPSSQSNPSNGHLHVRHLFTGLPAVAEMDLTILHFNDVYHISDPDLVAKFATVLSDPRHVTGHGHDQDSQAGKAGAHSIRVFSGDAFSPSLEAAVLRGNHMAPLLDALDIDVACYGNHDFDFGEERLVEIVQQTSFPWTLANAVKSVGDCPTSRQASLLAGAREYVTKEVSGFKLGFFGLAGTDWPSNCQHLPECNVLDPAIVAKRVATHLQMVEKCDLVIAVTHMRLCEDLATLRHTLSGPGRVDLILGGHDHHVVRRDASDTNPDPEVLQPGCDKERTAMTDCKGDFRIVKSGSDWKGLSILQLKLARDDNGQCLISDMFSLPGYNQIPKSPKILDILRTTHDKIEQVVTQPLFHTTTPLDGRMHIRSQETNLGNLLADAVRAFYDVEIALVNSGAIRCDRIVESADSNTALSIRDAIEISPFGNAFVVKRVYGKVLTEALENSVSDAHTDGRFLQLSGLKMSMDWECPEGNRISDVRFHAQTGSLEKLKPDRAYTVAMVDFIGSGFDGYTCFQDSETLISAEGGITDTNLLLEIFKSTESEKSGLIIEDQHTDGIRRARAAIFRGYHQNDSLPIVGPVLDGRIKLVSCTTPREVNRMWAP</sequence>
<accession>A0ACC1MZX4</accession>
<evidence type="ECO:0000313" key="1">
    <source>
        <dbReference type="EMBL" id="KAJ2972359.1"/>
    </source>
</evidence>
<proteinExistence type="predicted"/>
<gene>
    <name evidence="1" type="ORF">NQ176_g7204</name>
</gene>
<keyword evidence="2" id="KW-1185">Reference proteome</keyword>